<dbReference type="Proteomes" id="UP000291117">
    <property type="component" value="Unassembled WGS sequence"/>
</dbReference>
<dbReference type="Pfam" id="PF00027">
    <property type="entry name" value="cNMP_binding"/>
    <property type="match status" value="1"/>
</dbReference>
<dbReference type="OrthoDB" id="750515at2"/>
<feature type="domain" description="Cyclic nucleotide-binding" evidence="1">
    <location>
        <begin position="37"/>
        <end position="123"/>
    </location>
</feature>
<reference evidence="2 3" key="1">
    <citation type="submission" date="2019-02" db="EMBL/GenBank/DDBJ databases">
        <title>Pedobacter sp. RP-3-8 sp. nov., isolated from Arctic soil.</title>
        <authorList>
            <person name="Dahal R.H."/>
        </authorList>
    </citation>
    <scope>NUCLEOTIDE SEQUENCE [LARGE SCALE GENOMIC DNA]</scope>
    <source>
        <strain evidence="2 3">RP-3-8</strain>
    </source>
</reference>
<organism evidence="2 3">
    <name type="scientific">Pedobacter hiemivivus</name>
    <dbReference type="NCBI Taxonomy" id="2530454"/>
    <lineage>
        <taxon>Bacteria</taxon>
        <taxon>Pseudomonadati</taxon>
        <taxon>Bacteroidota</taxon>
        <taxon>Sphingobacteriia</taxon>
        <taxon>Sphingobacteriales</taxon>
        <taxon>Sphingobacteriaceae</taxon>
        <taxon>Pedobacter</taxon>
    </lineage>
</organism>
<evidence type="ECO:0000259" key="1">
    <source>
        <dbReference type="Pfam" id="PF00027"/>
    </source>
</evidence>
<dbReference type="SUPFAM" id="SSF51206">
    <property type="entry name" value="cAMP-binding domain-like"/>
    <property type="match status" value="1"/>
</dbReference>
<dbReference type="InterPro" id="IPR014710">
    <property type="entry name" value="RmlC-like_jellyroll"/>
</dbReference>
<proteinExistence type="predicted"/>
<keyword evidence="3" id="KW-1185">Reference proteome</keyword>
<dbReference type="Gene3D" id="2.60.120.10">
    <property type="entry name" value="Jelly Rolls"/>
    <property type="match status" value="1"/>
</dbReference>
<sequence length="221" mass="25566">MNNDISEILKRLFEYLTANGWQEPKMYDLLTTFMRGKYYPNDEILFEKGDIIDYTFFLSSGFFTFSVYNSKCDKQITEIVRAGEIVSTPSFTKQSPSVHDLNVIAGSYAIYLNHSEMEEVYRQFPKAHDLTKKIMANWEEKGQQVKLMLAKRGIERVFEFYTTYPELLEPGAIMRDAEIASYLLLAERSLGALRTRLFNSGRLTNPATLKNKSFSITHSEK</sequence>
<dbReference type="AlphaFoldDB" id="A0A4R0NER3"/>
<gene>
    <name evidence="2" type="ORF">EZ444_06095</name>
</gene>
<dbReference type="InterPro" id="IPR018490">
    <property type="entry name" value="cNMP-bd_dom_sf"/>
</dbReference>
<protein>
    <submittedName>
        <fullName evidence="2">Crp/Fnr family transcriptional regulator</fullName>
    </submittedName>
</protein>
<accession>A0A4R0NER3</accession>
<dbReference type="EMBL" id="SJSM01000002">
    <property type="protein sequence ID" value="TCC98845.1"/>
    <property type="molecule type" value="Genomic_DNA"/>
</dbReference>
<dbReference type="InterPro" id="IPR000595">
    <property type="entry name" value="cNMP-bd_dom"/>
</dbReference>
<dbReference type="RefSeq" id="WP_131607825.1">
    <property type="nucleotide sequence ID" value="NZ_SJSM01000002.1"/>
</dbReference>
<comment type="caution">
    <text evidence="2">The sequence shown here is derived from an EMBL/GenBank/DDBJ whole genome shotgun (WGS) entry which is preliminary data.</text>
</comment>
<evidence type="ECO:0000313" key="2">
    <source>
        <dbReference type="EMBL" id="TCC98845.1"/>
    </source>
</evidence>
<evidence type="ECO:0000313" key="3">
    <source>
        <dbReference type="Proteomes" id="UP000291117"/>
    </source>
</evidence>
<dbReference type="CDD" id="cd00038">
    <property type="entry name" value="CAP_ED"/>
    <property type="match status" value="1"/>
</dbReference>
<name>A0A4R0NER3_9SPHI</name>